<evidence type="ECO:0000256" key="4">
    <source>
        <dbReference type="ARBA" id="ARBA00022833"/>
    </source>
</evidence>
<dbReference type="PROSITE" id="PS00028">
    <property type="entry name" value="ZINC_FINGER_C2H2_1"/>
    <property type="match status" value="1"/>
</dbReference>
<dbReference type="InterPro" id="IPR013087">
    <property type="entry name" value="Znf_C2H2_type"/>
</dbReference>
<feature type="region of interest" description="Disordered" evidence="5">
    <location>
        <begin position="41"/>
        <end position="93"/>
    </location>
</feature>
<organism evidence="7 8">
    <name type="scientific">Rhipicephalus microplus</name>
    <name type="common">Cattle tick</name>
    <name type="synonym">Boophilus microplus</name>
    <dbReference type="NCBI Taxonomy" id="6941"/>
    <lineage>
        <taxon>Eukaryota</taxon>
        <taxon>Metazoa</taxon>
        <taxon>Ecdysozoa</taxon>
        <taxon>Arthropoda</taxon>
        <taxon>Chelicerata</taxon>
        <taxon>Arachnida</taxon>
        <taxon>Acari</taxon>
        <taxon>Parasitiformes</taxon>
        <taxon>Ixodida</taxon>
        <taxon>Ixodoidea</taxon>
        <taxon>Ixodidae</taxon>
        <taxon>Rhipicephalinae</taxon>
        <taxon>Rhipicephalus</taxon>
        <taxon>Boophilus</taxon>
    </lineage>
</organism>
<gene>
    <name evidence="7" type="ORF">HPB51_011365</name>
</gene>
<dbReference type="GO" id="GO:0005634">
    <property type="term" value="C:nucleus"/>
    <property type="evidence" value="ECO:0007669"/>
    <property type="project" value="UniProtKB-SubCell"/>
</dbReference>
<sequence>MAHAEGNLGDLTECHWRYIPSAHLPRLADLCPGAGPALLSGEPRVTASSDRSDDAGGPPFDPSFVSAGRRVRGAEHRRGITHPAGGHARPSGADGMPCLTTAANSAAAPFYDAAGGMYGGTPLSLLALPASCVPDVSAKAALPAAAVARVSPEPGPGSRDELRRLVSEPDLLLASEVDVDVGFVCKKCQLVFPAEPLVVAHQRAACFAAGKPPNVGADFKPFLRLVQRAWECRRCRDRLHTAREFKFHCDSERHCGKSPNKAPEAGNN</sequence>
<proteinExistence type="predicted"/>
<dbReference type="Proteomes" id="UP000821866">
    <property type="component" value="Chromosome 8"/>
</dbReference>
<evidence type="ECO:0000313" key="8">
    <source>
        <dbReference type="Proteomes" id="UP000821866"/>
    </source>
</evidence>
<dbReference type="GO" id="GO:0046872">
    <property type="term" value="F:metal ion binding"/>
    <property type="evidence" value="ECO:0007669"/>
    <property type="project" value="UniProtKB-KW"/>
</dbReference>
<feature type="domain" description="C2H2-type" evidence="6">
    <location>
        <begin position="232"/>
        <end position="254"/>
    </location>
</feature>
<keyword evidence="3" id="KW-0677">Repeat</keyword>
<evidence type="ECO:0000256" key="2">
    <source>
        <dbReference type="ARBA" id="ARBA00022723"/>
    </source>
</evidence>
<reference evidence="7" key="2">
    <citation type="submission" date="2021-09" db="EMBL/GenBank/DDBJ databases">
        <authorList>
            <person name="Jia N."/>
            <person name="Wang J."/>
            <person name="Shi W."/>
            <person name="Du L."/>
            <person name="Sun Y."/>
            <person name="Zhan W."/>
            <person name="Jiang J."/>
            <person name="Wang Q."/>
            <person name="Zhang B."/>
            <person name="Ji P."/>
            <person name="Sakyi L.B."/>
            <person name="Cui X."/>
            <person name="Yuan T."/>
            <person name="Jiang B."/>
            <person name="Yang W."/>
            <person name="Lam T.T.-Y."/>
            <person name="Chang Q."/>
            <person name="Ding S."/>
            <person name="Wang X."/>
            <person name="Zhu J."/>
            <person name="Ruan X."/>
            <person name="Zhao L."/>
            <person name="Wei J."/>
            <person name="Que T."/>
            <person name="Du C."/>
            <person name="Cheng J."/>
            <person name="Dai P."/>
            <person name="Han X."/>
            <person name="Huang E."/>
            <person name="Gao Y."/>
            <person name="Liu J."/>
            <person name="Shao H."/>
            <person name="Ye R."/>
            <person name="Li L."/>
            <person name="Wei W."/>
            <person name="Wang X."/>
            <person name="Wang C."/>
            <person name="Huo Q."/>
            <person name="Li W."/>
            <person name="Guo W."/>
            <person name="Chen H."/>
            <person name="Chen S."/>
            <person name="Zhou L."/>
            <person name="Zhou L."/>
            <person name="Ni X."/>
            <person name="Tian J."/>
            <person name="Zhou Y."/>
            <person name="Sheng Y."/>
            <person name="Liu T."/>
            <person name="Pan Y."/>
            <person name="Xia L."/>
            <person name="Li J."/>
            <person name="Zhao F."/>
            <person name="Cao W."/>
        </authorList>
    </citation>
    <scope>NUCLEOTIDE SEQUENCE</scope>
    <source>
        <strain evidence="7">Rmic-2018</strain>
        <tissue evidence="7">Larvae</tissue>
    </source>
</reference>
<comment type="subcellular location">
    <subcellularLocation>
        <location evidence="1">Nucleus</location>
    </subcellularLocation>
</comment>
<dbReference type="PANTHER" id="PTHR45891:SF3">
    <property type="entry name" value="ZINC FINGER PROTEIN 2"/>
    <property type="match status" value="1"/>
</dbReference>
<evidence type="ECO:0000256" key="5">
    <source>
        <dbReference type="SAM" id="MobiDB-lite"/>
    </source>
</evidence>
<dbReference type="InterPro" id="IPR051968">
    <property type="entry name" value="ZnFinger_Homeobox_TR"/>
</dbReference>
<name>A0A9J6D965_RHIMP</name>
<evidence type="ECO:0000256" key="1">
    <source>
        <dbReference type="ARBA" id="ARBA00004123"/>
    </source>
</evidence>
<accession>A0A9J6D965</accession>
<reference evidence="7" key="1">
    <citation type="journal article" date="2020" name="Cell">
        <title>Large-Scale Comparative Analyses of Tick Genomes Elucidate Their Genetic Diversity and Vector Capacities.</title>
        <authorList>
            <consortium name="Tick Genome and Microbiome Consortium (TIGMIC)"/>
            <person name="Jia N."/>
            <person name="Wang J."/>
            <person name="Shi W."/>
            <person name="Du L."/>
            <person name="Sun Y."/>
            <person name="Zhan W."/>
            <person name="Jiang J.F."/>
            <person name="Wang Q."/>
            <person name="Zhang B."/>
            <person name="Ji P."/>
            <person name="Bell-Sakyi L."/>
            <person name="Cui X.M."/>
            <person name="Yuan T.T."/>
            <person name="Jiang B.G."/>
            <person name="Yang W.F."/>
            <person name="Lam T.T."/>
            <person name="Chang Q.C."/>
            <person name="Ding S.J."/>
            <person name="Wang X.J."/>
            <person name="Zhu J.G."/>
            <person name="Ruan X.D."/>
            <person name="Zhao L."/>
            <person name="Wei J.T."/>
            <person name="Ye R.Z."/>
            <person name="Que T.C."/>
            <person name="Du C.H."/>
            <person name="Zhou Y.H."/>
            <person name="Cheng J.X."/>
            <person name="Dai P.F."/>
            <person name="Guo W.B."/>
            <person name="Han X.H."/>
            <person name="Huang E.J."/>
            <person name="Li L.F."/>
            <person name="Wei W."/>
            <person name="Gao Y.C."/>
            <person name="Liu J.Z."/>
            <person name="Shao H.Z."/>
            <person name="Wang X."/>
            <person name="Wang C.C."/>
            <person name="Yang T.C."/>
            <person name="Huo Q.B."/>
            <person name="Li W."/>
            <person name="Chen H.Y."/>
            <person name="Chen S.E."/>
            <person name="Zhou L.G."/>
            <person name="Ni X.B."/>
            <person name="Tian J.H."/>
            <person name="Sheng Y."/>
            <person name="Liu T."/>
            <person name="Pan Y.S."/>
            <person name="Xia L.Y."/>
            <person name="Li J."/>
            <person name="Zhao F."/>
            <person name="Cao W.C."/>
        </authorList>
    </citation>
    <scope>NUCLEOTIDE SEQUENCE</scope>
    <source>
        <strain evidence="7">Rmic-2018</strain>
    </source>
</reference>
<evidence type="ECO:0000313" key="7">
    <source>
        <dbReference type="EMBL" id="KAH8018733.1"/>
    </source>
</evidence>
<protein>
    <recommendedName>
        <fullName evidence="6">C2H2-type domain-containing protein</fullName>
    </recommendedName>
</protein>
<evidence type="ECO:0000256" key="3">
    <source>
        <dbReference type="ARBA" id="ARBA00022737"/>
    </source>
</evidence>
<keyword evidence="8" id="KW-1185">Reference proteome</keyword>
<keyword evidence="4" id="KW-0862">Zinc</keyword>
<dbReference type="GO" id="GO:0000981">
    <property type="term" value="F:DNA-binding transcription factor activity, RNA polymerase II-specific"/>
    <property type="evidence" value="ECO:0007669"/>
    <property type="project" value="TreeGrafter"/>
</dbReference>
<keyword evidence="2" id="KW-0479">Metal-binding</keyword>
<evidence type="ECO:0000259" key="6">
    <source>
        <dbReference type="PROSITE" id="PS00028"/>
    </source>
</evidence>
<comment type="caution">
    <text evidence="7">The sequence shown here is derived from an EMBL/GenBank/DDBJ whole genome shotgun (WGS) entry which is preliminary data.</text>
</comment>
<dbReference type="EMBL" id="JABSTU010000010">
    <property type="protein sequence ID" value="KAH8018733.1"/>
    <property type="molecule type" value="Genomic_DNA"/>
</dbReference>
<dbReference type="AlphaFoldDB" id="A0A9J6D965"/>
<dbReference type="GO" id="GO:0000978">
    <property type="term" value="F:RNA polymerase II cis-regulatory region sequence-specific DNA binding"/>
    <property type="evidence" value="ECO:0007669"/>
    <property type="project" value="TreeGrafter"/>
</dbReference>
<dbReference type="PANTHER" id="PTHR45891">
    <property type="entry name" value="ZINC FINGER HOMEOBOX PROTEIN"/>
    <property type="match status" value="1"/>
</dbReference>